<comment type="caution">
    <text evidence="2">The sequence shown here is derived from an EMBL/GenBank/DDBJ whole genome shotgun (WGS) entry which is preliminary data.</text>
</comment>
<reference evidence="3" key="1">
    <citation type="journal article" date="2019" name="Int. J. Syst. Evol. Microbiol.">
        <title>The Global Catalogue of Microorganisms (GCM) 10K type strain sequencing project: providing services to taxonomists for standard genome sequencing and annotation.</title>
        <authorList>
            <consortium name="The Broad Institute Genomics Platform"/>
            <consortium name="The Broad Institute Genome Sequencing Center for Infectious Disease"/>
            <person name="Wu L."/>
            <person name="Ma J."/>
        </authorList>
    </citation>
    <scope>NUCLEOTIDE SEQUENCE [LARGE SCALE GENOMIC DNA]</scope>
    <source>
        <strain evidence="3">CECT 7184</strain>
    </source>
</reference>
<proteinExistence type="predicted"/>
<protein>
    <recommendedName>
        <fullName evidence="4">YD repeat-containing protein</fullName>
    </recommendedName>
</protein>
<organism evidence="2 3">
    <name type="scientific">Paenimyroides ceti</name>
    <dbReference type="NCBI Taxonomy" id="395087"/>
    <lineage>
        <taxon>Bacteria</taxon>
        <taxon>Pseudomonadati</taxon>
        <taxon>Bacteroidota</taxon>
        <taxon>Flavobacteriia</taxon>
        <taxon>Flavobacteriales</taxon>
        <taxon>Flavobacteriaceae</taxon>
        <taxon>Paenimyroides</taxon>
    </lineage>
</organism>
<dbReference type="Gene3D" id="2.180.10.10">
    <property type="entry name" value="RHS repeat-associated core"/>
    <property type="match status" value="1"/>
</dbReference>
<feature type="signal peptide" evidence="1">
    <location>
        <begin position="1"/>
        <end position="19"/>
    </location>
</feature>
<keyword evidence="3" id="KW-1185">Reference proteome</keyword>
<keyword evidence="1" id="KW-0732">Signal</keyword>
<dbReference type="Proteomes" id="UP001242368">
    <property type="component" value="Unassembled WGS sequence"/>
</dbReference>
<gene>
    <name evidence="2" type="ORF">QW060_01555</name>
</gene>
<sequence>MKQNCLLLLLFFSTVLLRAQEAPNKYTFTSMVDLYEFPQTEATGGVDVQLPLYKIATRGFEMPVALAYDMMGNTNTFYIGSQFGDAWNLNAIGTISREITDRSYTYSTKTTGSNCGGNQIIIQYTTETLKKNYDVPDENYYYNNPGASYRDNRDLYTFSFLGLSGKFILYNQNNQLKAEVYESSDFVKIEIEQPDWGALITAISIYDKNGYRYRFAAQSNISHNESYEQTYLTEPATLYENCNFEIATGHVLHPGNGHTGTKVFPAGHLISGKMHANGFRYWKNLEISEIYDRHNNLLVSYEYEQLSVTIPDRENRWMNGLGLVKGYTKLYVKNIRIHGQGTLSFSNTLAASNPGALVNSFTNAMEIKDLQGNLIKKIAFDYQTANISNLHIIKPETDIPANKRFYKKLLKGIKEYDNTQQKSLDTAIEYKDNASSGFIIDGFGFLSGYYGCRDYVHPSTYKTDYYTLQKIKYPTGGSVVYKFEPHTFSKGLNWQENEFKMFNSDNHVYEPIALTQVNGQTFQFTANAGDKIFLINKYPGNVLQFYKGTTLAASDLLINAVKAPSGSASFEMACKGALSNIVLPAAPNNQYTLRYTGAGASPYYLGAYKFRYSDTYYAFRYETGMRIAQMAYFKDNVAKNILDTPSGANTAEKLINFTYPGSTPNSSSGHVSLSYYSYFDAAPNNLVYDRVDVEVRGIGKTSLYYDIPASFVKLKRTDLKRSAVFSASGELLSESDYEYEYGKPAINGYVDDTDIKPHIRSVVTRTRQYENGDDAIQSISRTRYDDELRQVEYTSTEEPLLARSQQVNMKYNQINNTIVTTSQQQLINDVMRERTLYSYDTAANLLKTQFGTPEVAPEKIGVENTHYTAGLLTGYIDAAGLPVTLVYGYNSSRIVAKLVNVEASLYYSNNTVYLGSRINIGNYSNQTATTYNETNLKNALNNLRTLFPEAMVTTYTYRPMVGIASITDAAGREERYQYDAFNRLYQVVNHEGLVTQRYQYNYKN</sequence>
<evidence type="ECO:0000313" key="2">
    <source>
        <dbReference type="EMBL" id="MDN3705808.1"/>
    </source>
</evidence>
<accession>A0ABT8CMY9</accession>
<evidence type="ECO:0000256" key="1">
    <source>
        <dbReference type="SAM" id="SignalP"/>
    </source>
</evidence>
<feature type="chain" id="PRO_5046627381" description="YD repeat-containing protein" evidence="1">
    <location>
        <begin position="20"/>
        <end position="1004"/>
    </location>
</feature>
<dbReference type="EMBL" id="JAUFQU010000001">
    <property type="protein sequence ID" value="MDN3705808.1"/>
    <property type="molecule type" value="Genomic_DNA"/>
</dbReference>
<evidence type="ECO:0008006" key="4">
    <source>
        <dbReference type="Google" id="ProtNLM"/>
    </source>
</evidence>
<evidence type="ECO:0000313" key="3">
    <source>
        <dbReference type="Proteomes" id="UP001242368"/>
    </source>
</evidence>
<dbReference type="RefSeq" id="WP_290361957.1">
    <property type="nucleotide sequence ID" value="NZ_JAUFQU010000001.1"/>
</dbReference>
<name>A0ABT8CMY9_9FLAO</name>